<dbReference type="GO" id="GO:0010181">
    <property type="term" value="F:FMN binding"/>
    <property type="evidence" value="ECO:0007669"/>
    <property type="project" value="InterPro"/>
</dbReference>
<dbReference type="RefSeq" id="WP_167034847.1">
    <property type="nucleotide sequence ID" value="NZ_CP050177.1"/>
</dbReference>
<reference evidence="5 6" key="1">
    <citation type="submission" date="2020-03" db="EMBL/GenBank/DDBJ databases">
        <title>A novel species.</title>
        <authorList>
            <person name="Gao J."/>
        </authorList>
    </citation>
    <scope>NUCLEOTIDE SEQUENCE [LARGE SCALE GENOMIC DNA]</scope>
    <source>
        <strain evidence="5 6">QMT-12</strain>
    </source>
</reference>
<evidence type="ECO:0000256" key="2">
    <source>
        <dbReference type="ARBA" id="ARBA00005979"/>
    </source>
</evidence>
<dbReference type="PANTHER" id="PTHR22893:SF91">
    <property type="entry name" value="NADPH DEHYDROGENASE 2-RELATED"/>
    <property type="match status" value="1"/>
</dbReference>
<dbReference type="EMBL" id="CP050177">
    <property type="protein sequence ID" value="QIQ06101.1"/>
    <property type="molecule type" value="Genomic_DNA"/>
</dbReference>
<evidence type="ECO:0000313" key="5">
    <source>
        <dbReference type="EMBL" id="QIQ06101.1"/>
    </source>
</evidence>
<dbReference type="CDD" id="cd02933">
    <property type="entry name" value="OYE_like_FMN"/>
    <property type="match status" value="1"/>
</dbReference>
<dbReference type="Gene3D" id="3.20.20.70">
    <property type="entry name" value="Aldolase class I"/>
    <property type="match status" value="1"/>
</dbReference>
<dbReference type="GO" id="GO:0016628">
    <property type="term" value="F:oxidoreductase activity, acting on the CH-CH group of donors, NAD or NADP as acceptor"/>
    <property type="evidence" value="ECO:0007669"/>
    <property type="project" value="UniProtKB-ARBA"/>
</dbReference>
<protein>
    <submittedName>
        <fullName evidence="5">Alkene reductase</fullName>
    </submittedName>
</protein>
<gene>
    <name evidence="5" type="ORF">HA039_30725</name>
</gene>
<dbReference type="AlphaFoldDB" id="A0A6G9H7A9"/>
<organism evidence="5 6">
    <name type="scientific">Streptomyces liangshanensis</name>
    <dbReference type="NCBI Taxonomy" id="2717324"/>
    <lineage>
        <taxon>Bacteria</taxon>
        <taxon>Bacillati</taxon>
        <taxon>Actinomycetota</taxon>
        <taxon>Actinomycetes</taxon>
        <taxon>Kitasatosporales</taxon>
        <taxon>Streptomycetaceae</taxon>
        <taxon>Streptomyces</taxon>
    </lineage>
</organism>
<dbReference type="FunFam" id="3.20.20.70:FF:000059">
    <property type="entry name" value="N-ethylmaleimide reductase, FMN-linked"/>
    <property type="match status" value="1"/>
</dbReference>
<comment type="cofactor">
    <cofactor evidence="1">
        <name>FMN</name>
        <dbReference type="ChEBI" id="CHEBI:58210"/>
    </cofactor>
</comment>
<accession>A0A6G9H7A9</accession>
<name>A0A6G9H7A9_9ACTN</name>
<comment type="similarity">
    <text evidence="2">Belongs to the NADH:flavin oxidoreductase/NADH oxidase family.</text>
</comment>
<evidence type="ECO:0000256" key="1">
    <source>
        <dbReference type="ARBA" id="ARBA00001917"/>
    </source>
</evidence>
<proteinExistence type="inferred from homology"/>
<dbReference type="SUPFAM" id="SSF51395">
    <property type="entry name" value="FMN-linked oxidoreductases"/>
    <property type="match status" value="1"/>
</dbReference>
<evidence type="ECO:0000313" key="6">
    <source>
        <dbReference type="Proteomes" id="UP000501179"/>
    </source>
</evidence>
<dbReference type="PANTHER" id="PTHR22893">
    <property type="entry name" value="NADH OXIDOREDUCTASE-RELATED"/>
    <property type="match status" value="1"/>
</dbReference>
<dbReference type="Pfam" id="PF00724">
    <property type="entry name" value="Oxidored_FMN"/>
    <property type="match status" value="1"/>
</dbReference>
<evidence type="ECO:0000256" key="3">
    <source>
        <dbReference type="ARBA" id="ARBA00023002"/>
    </source>
</evidence>
<dbReference type="Proteomes" id="UP000501179">
    <property type="component" value="Chromosome"/>
</dbReference>
<feature type="domain" description="NADH:flavin oxidoreductase/NADH oxidase N-terminal" evidence="4">
    <location>
        <begin position="12"/>
        <end position="348"/>
    </location>
</feature>
<dbReference type="InterPro" id="IPR013785">
    <property type="entry name" value="Aldolase_TIM"/>
</dbReference>
<keyword evidence="3" id="KW-0560">Oxidoreductase</keyword>
<dbReference type="InterPro" id="IPR001155">
    <property type="entry name" value="OxRdtase_FMN_N"/>
</dbReference>
<dbReference type="InterPro" id="IPR045247">
    <property type="entry name" value="Oye-like"/>
</dbReference>
<dbReference type="GO" id="GO:0005829">
    <property type="term" value="C:cytosol"/>
    <property type="evidence" value="ECO:0007669"/>
    <property type="project" value="UniProtKB-ARBA"/>
</dbReference>
<evidence type="ECO:0000259" key="4">
    <source>
        <dbReference type="Pfam" id="PF00724"/>
    </source>
</evidence>
<dbReference type="KEGG" id="slia:HA039_30725"/>
<keyword evidence="6" id="KW-1185">Reference proteome</keyword>
<sequence length="380" mass="40528">MSLPLRTAKQPLLDPYDLGGGLTLRNRVVMAPMTRARAQNQELAPTELHGEYYRQRAGAGLIVSEGTWISTGAIGAVHVPGMYSLEQARAWGEVTEAVHAEGGAIFAQLAHTGAASHPDFHQGRLPVAPSAVNPGGKVFTPNGLTDVVTPRALSAEQIADVVEQYRAAAANAKLAGFDGVEVHAQRGYLIAQFLNPALNLRTDEYGGTAEGRARFLFEVLDAVIGVWGPHRVGVKFAPHQVLGDATEASPEVLAVHEHVAAGLNDHPLAYLHLMMTRKPNVQVTAEQRLESLGLFRPLYRGTLIANAGLDRESGNAVIGEGLADLVSFASLFISNPDLPRRFEHHLPLADADRATFYQGGAGGYTDYPPAPEVPQAAVTA</sequence>